<proteinExistence type="predicted"/>
<dbReference type="PANTHER" id="PTHR36435:SF1">
    <property type="entry name" value="CAAX AMINO TERMINAL PROTEASE FAMILY PROTEIN"/>
    <property type="match status" value="1"/>
</dbReference>
<dbReference type="GO" id="GO:0080120">
    <property type="term" value="P:CAAX-box protein maturation"/>
    <property type="evidence" value="ECO:0007669"/>
    <property type="project" value="UniProtKB-ARBA"/>
</dbReference>
<reference evidence="3" key="1">
    <citation type="submission" date="2020-10" db="EMBL/GenBank/DDBJ databases">
        <authorList>
            <person name="Gilroy R."/>
        </authorList>
    </citation>
    <scope>NUCLEOTIDE SEQUENCE</scope>
    <source>
        <strain evidence="3">ChiSxjej2B14-8506</strain>
    </source>
</reference>
<feature type="transmembrane region" description="Helical" evidence="1">
    <location>
        <begin position="81"/>
        <end position="101"/>
    </location>
</feature>
<keyword evidence="1" id="KW-1133">Transmembrane helix</keyword>
<dbReference type="Pfam" id="PF02517">
    <property type="entry name" value="Rce1-like"/>
    <property type="match status" value="1"/>
</dbReference>
<dbReference type="InterPro" id="IPR052710">
    <property type="entry name" value="CAAX_protease"/>
</dbReference>
<accession>A0A9D1LQS4</accession>
<gene>
    <name evidence="3" type="ORF">IAC59_03260</name>
</gene>
<protein>
    <submittedName>
        <fullName evidence="3">CPBP family intramembrane metalloprotease</fullName>
    </submittedName>
</protein>
<feature type="transmembrane region" description="Helical" evidence="1">
    <location>
        <begin position="201"/>
        <end position="218"/>
    </location>
</feature>
<dbReference type="InterPro" id="IPR003675">
    <property type="entry name" value="Rce1/LyrA-like_dom"/>
</dbReference>
<comment type="caution">
    <text evidence="3">The sequence shown here is derived from an EMBL/GenBank/DDBJ whole genome shotgun (WGS) entry which is preliminary data.</text>
</comment>
<feature type="transmembrane region" description="Helical" evidence="1">
    <location>
        <begin position="41"/>
        <end position="61"/>
    </location>
</feature>
<dbReference type="AlphaFoldDB" id="A0A9D1LQS4"/>
<dbReference type="Proteomes" id="UP000824123">
    <property type="component" value="Unassembled WGS sequence"/>
</dbReference>
<evidence type="ECO:0000313" key="4">
    <source>
        <dbReference type="Proteomes" id="UP000824123"/>
    </source>
</evidence>
<feature type="transmembrane region" description="Helical" evidence="1">
    <location>
        <begin position="154"/>
        <end position="171"/>
    </location>
</feature>
<feature type="transmembrane region" description="Helical" evidence="1">
    <location>
        <begin position="7"/>
        <end position="29"/>
    </location>
</feature>
<keyword evidence="3" id="KW-0482">Metalloprotease</keyword>
<evidence type="ECO:0000259" key="2">
    <source>
        <dbReference type="Pfam" id="PF02517"/>
    </source>
</evidence>
<reference evidence="3" key="2">
    <citation type="journal article" date="2021" name="PeerJ">
        <title>Extensive microbial diversity within the chicken gut microbiome revealed by metagenomics and culture.</title>
        <authorList>
            <person name="Gilroy R."/>
            <person name="Ravi A."/>
            <person name="Getino M."/>
            <person name="Pursley I."/>
            <person name="Horton D.L."/>
            <person name="Alikhan N.F."/>
            <person name="Baker D."/>
            <person name="Gharbi K."/>
            <person name="Hall N."/>
            <person name="Watson M."/>
            <person name="Adriaenssens E.M."/>
            <person name="Foster-Nyarko E."/>
            <person name="Jarju S."/>
            <person name="Secka A."/>
            <person name="Antonio M."/>
            <person name="Oren A."/>
            <person name="Chaudhuri R.R."/>
            <person name="La Ragione R."/>
            <person name="Hildebrand F."/>
            <person name="Pallen M.J."/>
        </authorList>
    </citation>
    <scope>NUCLEOTIDE SEQUENCE</scope>
    <source>
        <strain evidence="3">ChiSxjej2B14-8506</strain>
    </source>
</reference>
<keyword evidence="3" id="KW-0645">Protease</keyword>
<feature type="domain" description="CAAX prenyl protease 2/Lysostaphin resistance protein A-like" evidence="2">
    <location>
        <begin position="122"/>
        <end position="210"/>
    </location>
</feature>
<keyword evidence="1" id="KW-0812">Transmembrane</keyword>
<dbReference type="PANTHER" id="PTHR36435">
    <property type="entry name" value="SLR1288 PROTEIN"/>
    <property type="match status" value="1"/>
</dbReference>
<evidence type="ECO:0000256" key="1">
    <source>
        <dbReference type="SAM" id="Phobius"/>
    </source>
</evidence>
<dbReference type="GO" id="GO:0004175">
    <property type="term" value="F:endopeptidase activity"/>
    <property type="evidence" value="ECO:0007669"/>
    <property type="project" value="UniProtKB-ARBA"/>
</dbReference>
<keyword evidence="1" id="KW-0472">Membrane</keyword>
<evidence type="ECO:0000313" key="3">
    <source>
        <dbReference type="EMBL" id="HIU46260.1"/>
    </source>
</evidence>
<dbReference type="EMBL" id="DVNK01000025">
    <property type="protein sequence ID" value="HIU46260.1"/>
    <property type="molecule type" value="Genomic_DNA"/>
</dbReference>
<dbReference type="GO" id="GO:0008237">
    <property type="term" value="F:metallopeptidase activity"/>
    <property type="evidence" value="ECO:0007669"/>
    <property type="project" value="UniProtKB-KW"/>
</dbReference>
<organism evidence="3 4">
    <name type="scientific">Candidatus Fimadaptatus faecigallinarum</name>
    <dbReference type="NCBI Taxonomy" id="2840814"/>
    <lineage>
        <taxon>Bacteria</taxon>
        <taxon>Bacillati</taxon>
        <taxon>Bacillota</taxon>
        <taxon>Clostridia</taxon>
        <taxon>Eubacteriales</taxon>
        <taxon>Candidatus Fimadaptatus</taxon>
    </lineage>
</organism>
<feature type="transmembrane region" description="Helical" evidence="1">
    <location>
        <begin position="121"/>
        <end position="142"/>
    </location>
</feature>
<keyword evidence="3" id="KW-0378">Hydrolase</keyword>
<sequence length="219" mass="24131">MSDKPGISIWTSAVWTALYLVAIVAYALLSGAICRSIAPAYRPYVDMALSIACQAAFIVLLMRCRQFRFDPLKNVTRRGVLWALLGAPALFVIGTLLDPLLTRLMPYSQQVYSESVDVLKVTPLVSLITVCIAAPVFEETMFRRFMLDGLTRRYGKLPALLVSSVLFALLHLNPYQIASVFLTGVGLGTVYLLTQSLGCCMLMHSAYNLLVFVLSLAIN</sequence>
<name>A0A9D1LQS4_9FIRM</name>